<accession>A0A0M4FPL0</accession>
<dbReference type="STRING" id="1441095.AM592_04195"/>
<dbReference type="Gene3D" id="3.30.70.270">
    <property type="match status" value="1"/>
</dbReference>
<dbReference type="Gene3D" id="3.30.450.20">
    <property type="entry name" value="PAS domain"/>
    <property type="match status" value="1"/>
</dbReference>
<dbReference type="SUPFAM" id="SSF55073">
    <property type="entry name" value="Nucleotide cyclase"/>
    <property type="match status" value="1"/>
</dbReference>
<dbReference type="PANTHER" id="PTHR44757">
    <property type="entry name" value="DIGUANYLATE CYCLASE DGCP"/>
    <property type="match status" value="1"/>
</dbReference>
<keyword evidence="3" id="KW-1185">Reference proteome</keyword>
<dbReference type="SUPFAM" id="SSF55785">
    <property type="entry name" value="PYP-like sensor domain (PAS domain)"/>
    <property type="match status" value="1"/>
</dbReference>
<gene>
    <name evidence="2" type="ORF">AM592_04195</name>
</gene>
<dbReference type="AlphaFoldDB" id="A0A0M4FPL0"/>
<feature type="domain" description="GGDEF" evidence="1">
    <location>
        <begin position="120"/>
        <end position="254"/>
    </location>
</feature>
<dbReference type="InterPro" id="IPR052155">
    <property type="entry name" value="Biofilm_reg_signaling"/>
</dbReference>
<reference evidence="2 3" key="2">
    <citation type="journal article" date="2016" name="Int. J. Syst. Evol. Microbiol.">
        <title>Bacillus gobiensis sp. nov., isolated from a soil sample.</title>
        <authorList>
            <person name="Liu B."/>
            <person name="Liu G.H."/>
            <person name="Cetin S."/>
            <person name="Schumann P."/>
            <person name="Pan Z.Z."/>
            <person name="Chen Q.Q."/>
        </authorList>
    </citation>
    <scope>NUCLEOTIDE SEQUENCE [LARGE SCALE GENOMIC DNA]</scope>
    <source>
        <strain evidence="2 3">FJAT-4402</strain>
    </source>
</reference>
<sequence length="259" mass="29219">MILNIEPDLLKNINLLKLIDQKDRMLFQKNFLQALNGVSSSFHFSLQNKSGRSILLRANMIPSNVKNDTPGVIVIAEDISQIRKKDEEIAFAAFYDQLTGLYNKNYLLQQFLLQSTTEGVQHSYFHIDIDNFKKWNDLYSMSFGNDLLIEIGKRLKQIIVKGKDTVARNESDEFVILSTRLTADGAAAFAEEIAEQLKTGFCINNTKCDLTASIGVAFSDAKTPKQFDQLTRLGETVMQSAKESKVSVFCIFLSLTRRG</sequence>
<protein>
    <recommendedName>
        <fullName evidence="1">GGDEF domain-containing protein</fullName>
    </recommendedName>
</protein>
<dbReference type="NCBIfam" id="TIGR00254">
    <property type="entry name" value="GGDEF"/>
    <property type="match status" value="1"/>
</dbReference>
<organism evidence="2 3">
    <name type="scientific">Bacillus gobiensis</name>
    <dbReference type="NCBI Taxonomy" id="1441095"/>
    <lineage>
        <taxon>Bacteria</taxon>
        <taxon>Bacillati</taxon>
        <taxon>Bacillota</taxon>
        <taxon>Bacilli</taxon>
        <taxon>Bacillales</taxon>
        <taxon>Bacillaceae</taxon>
        <taxon>Bacillus</taxon>
    </lineage>
</organism>
<evidence type="ECO:0000313" key="3">
    <source>
        <dbReference type="Proteomes" id="UP000067625"/>
    </source>
</evidence>
<evidence type="ECO:0000313" key="2">
    <source>
        <dbReference type="EMBL" id="ALC80871.1"/>
    </source>
</evidence>
<dbReference type="CDD" id="cd01949">
    <property type="entry name" value="GGDEF"/>
    <property type="match status" value="1"/>
</dbReference>
<dbReference type="Pfam" id="PF00990">
    <property type="entry name" value="GGDEF"/>
    <property type="match status" value="1"/>
</dbReference>
<dbReference type="PATRIC" id="fig|1441095.3.peg.923"/>
<dbReference type="EMBL" id="CP012600">
    <property type="protein sequence ID" value="ALC80871.1"/>
    <property type="molecule type" value="Genomic_DNA"/>
</dbReference>
<dbReference type="InterPro" id="IPR035965">
    <property type="entry name" value="PAS-like_dom_sf"/>
</dbReference>
<dbReference type="SMART" id="SM00267">
    <property type="entry name" value="GGDEF"/>
    <property type="match status" value="1"/>
</dbReference>
<name>A0A0M4FPL0_9BACI</name>
<evidence type="ECO:0000259" key="1">
    <source>
        <dbReference type="PROSITE" id="PS50887"/>
    </source>
</evidence>
<proteinExistence type="predicted"/>
<dbReference type="PROSITE" id="PS50887">
    <property type="entry name" value="GGDEF"/>
    <property type="match status" value="1"/>
</dbReference>
<dbReference type="Proteomes" id="UP000067625">
    <property type="component" value="Chromosome"/>
</dbReference>
<dbReference type="InterPro" id="IPR029787">
    <property type="entry name" value="Nucleotide_cyclase"/>
</dbReference>
<dbReference type="PANTHER" id="PTHR44757:SF2">
    <property type="entry name" value="BIOFILM ARCHITECTURE MAINTENANCE PROTEIN MBAA"/>
    <property type="match status" value="1"/>
</dbReference>
<reference evidence="3" key="1">
    <citation type="submission" date="2015-08" db="EMBL/GenBank/DDBJ databases">
        <title>Genome sequencing project for genomic taxonomy and phylogenomics of Bacillus-like bacteria.</title>
        <authorList>
            <person name="Liu B."/>
            <person name="Wang J."/>
            <person name="Zhu Y."/>
            <person name="Liu G."/>
            <person name="Chen Q."/>
            <person name="Chen Z."/>
            <person name="Lan J."/>
            <person name="Che J."/>
            <person name="Ge C."/>
            <person name="Shi H."/>
            <person name="Pan Z."/>
            <person name="Liu X."/>
        </authorList>
    </citation>
    <scope>NUCLEOTIDE SEQUENCE [LARGE SCALE GENOMIC DNA]</scope>
    <source>
        <strain evidence="3">FJAT-4402</strain>
    </source>
</reference>
<dbReference type="InterPro" id="IPR043128">
    <property type="entry name" value="Rev_trsase/Diguanyl_cyclase"/>
</dbReference>
<dbReference type="InterPro" id="IPR000160">
    <property type="entry name" value="GGDEF_dom"/>
</dbReference>